<proteinExistence type="predicted"/>
<dbReference type="Gene3D" id="1.25.40.10">
    <property type="entry name" value="Tetratricopeptide repeat domain"/>
    <property type="match status" value="1"/>
</dbReference>
<accession>A0A2T0UJF9</accession>
<dbReference type="EMBL" id="PVTK01000022">
    <property type="protein sequence ID" value="PRY58075.1"/>
    <property type="molecule type" value="Genomic_DNA"/>
</dbReference>
<dbReference type="PANTHER" id="PTHR11102:SF160">
    <property type="entry name" value="ERAD-ASSOCIATED E3 UBIQUITIN-PROTEIN LIGASE COMPONENT HRD3"/>
    <property type="match status" value="1"/>
</dbReference>
<gene>
    <name evidence="2" type="ORF">B0H98_1223</name>
</gene>
<keyword evidence="3" id="KW-1185">Reference proteome</keyword>
<dbReference type="RefSeq" id="WP_244183211.1">
    <property type="nucleotide sequence ID" value="NZ_PVTK01000022.1"/>
</dbReference>
<evidence type="ECO:0000313" key="2">
    <source>
        <dbReference type="EMBL" id="PRY58075.1"/>
    </source>
</evidence>
<comment type="caution">
    <text evidence="2">The sequence shown here is derived from an EMBL/GenBank/DDBJ whole genome shotgun (WGS) entry which is preliminary data.</text>
</comment>
<evidence type="ECO:0000313" key="3">
    <source>
        <dbReference type="Proteomes" id="UP000237647"/>
    </source>
</evidence>
<organism evidence="2 3">
    <name type="scientific">Vreelandella songnenensis</name>
    <dbReference type="NCBI Taxonomy" id="1176243"/>
    <lineage>
        <taxon>Bacteria</taxon>
        <taxon>Pseudomonadati</taxon>
        <taxon>Pseudomonadota</taxon>
        <taxon>Gammaproteobacteria</taxon>
        <taxon>Oceanospirillales</taxon>
        <taxon>Halomonadaceae</taxon>
        <taxon>Vreelandella</taxon>
    </lineage>
</organism>
<sequence length="338" mass="37875">MMLFPRAGLLATLASLLLTPLTLPPAWALDDEAQAAKEEGMRLYGIRRVDSAIPFLEQAAEEGDAEAMYYLGESNRRLVMGNMNQASLDWYYQAAQHGDPYAMLRLFDGGACELGDICPENGDDWPQEALELTLPQAEAGDPKAMAALYYIYYYVEDPDEEEALTWLKRAAEAGNAWAMNTLGKRARDDEDAYESETAQLEAAEVWFRRAAELGYAPSMNNLSAILSNLGRNDEAWEWMTEASEAGHINGRRWTASCHIVPEEEGRDLCDSAPAPNPAIGWAIMLAIDEEIPRAYSNDSLEYYKEMLTTEQRAEGERMKEDWLGLEPPLSYFPEKFGP</sequence>
<reference evidence="2 3" key="1">
    <citation type="submission" date="2018-03" db="EMBL/GenBank/DDBJ databases">
        <title>Genomic Encyclopedia of Type Strains, Phase III (KMG-III): the genomes of soil and plant-associated and newly described type strains.</title>
        <authorList>
            <person name="Whitman W."/>
        </authorList>
    </citation>
    <scope>NUCLEOTIDE SEQUENCE [LARGE SCALE GENOMIC DNA]</scope>
    <source>
        <strain evidence="2 3">CGMCC 1.12152</strain>
    </source>
</reference>
<dbReference type="PANTHER" id="PTHR11102">
    <property type="entry name" value="SEL-1-LIKE PROTEIN"/>
    <property type="match status" value="1"/>
</dbReference>
<protein>
    <recommendedName>
        <fullName evidence="4">TPR repeat protein</fullName>
    </recommendedName>
</protein>
<dbReference type="SUPFAM" id="SSF81901">
    <property type="entry name" value="HCP-like"/>
    <property type="match status" value="2"/>
</dbReference>
<evidence type="ECO:0008006" key="4">
    <source>
        <dbReference type="Google" id="ProtNLM"/>
    </source>
</evidence>
<dbReference type="AlphaFoldDB" id="A0A2T0UJF9"/>
<name>A0A2T0UJF9_9GAMM</name>
<dbReference type="SMART" id="SM00671">
    <property type="entry name" value="SEL1"/>
    <property type="match status" value="4"/>
</dbReference>
<dbReference type="InterPro" id="IPR050767">
    <property type="entry name" value="Sel1_AlgK"/>
</dbReference>
<dbReference type="Pfam" id="PF08238">
    <property type="entry name" value="Sel1"/>
    <property type="match status" value="4"/>
</dbReference>
<feature type="signal peptide" evidence="1">
    <location>
        <begin position="1"/>
        <end position="28"/>
    </location>
</feature>
<dbReference type="InterPro" id="IPR011990">
    <property type="entry name" value="TPR-like_helical_dom_sf"/>
</dbReference>
<keyword evidence="1" id="KW-0732">Signal</keyword>
<dbReference type="Proteomes" id="UP000237647">
    <property type="component" value="Unassembled WGS sequence"/>
</dbReference>
<evidence type="ECO:0000256" key="1">
    <source>
        <dbReference type="SAM" id="SignalP"/>
    </source>
</evidence>
<dbReference type="InterPro" id="IPR006597">
    <property type="entry name" value="Sel1-like"/>
</dbReference>
<feature type="chain" id="PRO_5015772390" description="TPR repeat protein" evidence="1">
    <location>
        <begin position="29"/>
        <end position="338"/>
    </location>
</feature>